<feature type="region of interest" description="Disordered" evidence="1">
    <location>
        <begin position="39"/>
        <end position="70"/>
    </location>
</feature>
<evidence type="ECO:0000256" key="1">
    <source>
        <dbReference type="SAM" id="MobiDB-lite"/>
    </source>
</evidence>
<proteinExistence type="predicted"/>
<keyword evidence="3" id="KW-1185">Reference proteome</keyword>
<dbReference type="AlphaFoldDB" id="A0AAE0MXN1"/>
<protein>
    <submittedName>
        <fullName evidence="2">Uncharacterized protein</fullName>
    </submittedName>
</protein>
<dbReference type="Proteomes" id="UP001287356">
    <property type="component" value="Unassembled WGS sequence"/>
</dbReference>
<comment type="caution">
    <text evidence="2">The sequence shown here is derived from an EMBL/GenBank/DDBJ whole genome shotgun (WGS) entry which is preliminary data.</text>
</comment>
<accession>A0AAE0MXN1</accession>
<sequence length="440" mass="48790">MHLPFCRPYGETCAHGKTGACRRRPHWFPSTSICHMKRSRRAADPIRTDGQPRWDGSGQISLGQPQLPRRPASYPLETREREGQCRAASVCSTLFPPVPAVFPTHSGPMECVGWCGILSKGAPGTLRPAQEASPFGIRCHPADPGDEEARDLSRQLIKTLKAAAAVGESAGDRWRLWSTHSDHAEPSADNVLPYQRSMVYFFSRTARSYARDLLPAFPHIFGRDTSDGPPNHTWTNCHFFSGVQAVFGEIWGRASRLAAHSRKEEGMEETDWLMIPKPGPAIHRKTTRGMGHVEPLGFSDQTTNELSETRRPRWPSKGKRRKTTSQHARSACASGWHSFMPSFCYPQSSIAQRCATSHTLQSWLEGVSMRKSGLCHGADGVLYYCRRSTNRVIGTPAGRCFPASSPLPSLANILAFFSLFSLLGLSQNTRACREVLPTLH</sequence>
<organism evidence="2 3">
    <name type="scientific">Lasiosphaeria ovina</name>
    <dbReference type="NCBI Taxonomy" id="92902"/>
    <lineage>
        <taxon>Eukaryota</taxon>
        <taxon>Fungi</taxon>
        <taxon>Dikarya</taxon>
        <taxon>Ascomycota</taxon>
        <taxon>Pezizomycotina</taxon>
        <taxon>Sordariomycetes</taxon>
        <taxon>Sordariomycetidae</taxon>
        <taxon>Sordariales</taxon>
        <taxon>Lasiosphaeriaceae</taxon>
        <taxon>Lasiosphaeria</taxon>
    </lineage>
</organism>
<reference evidence="2" key="2">
    <citation type="submission" date="2023-06" db="EMBL/GenBank/DDBJ databases">
        <authorList>
            <consortium name="Lawrence Berkeley National Laboratory"/>
            <person name="Haridas S."/>
            <person name="Hensen N."/>
            <person name="Bonometti L."/>
            <person name="Westerberg I."/>
            <person name="Brannstrom I.O."/>
            <person name="Guillou S."/>
            <person name="Cros-Aarteil S."/>
            <person name="Calhoun S."/>
            <person name="Kuo A."/>
            <person name="Mondo S."/>
            <person name="Pangilinan J."/>
            <person name="Riley R."/>
            <person name="Labutti K."/>
            <person name="Andreopoulos B."/>
            <person name="Lipzen A."/>
            <person name="Chen C."/>
            <person name="Yanf M."/>
            <person name="Daum C."/>
            <person name="Ng V."/>
            <person name="Clum A."/>
            <person name="Steindorff A."/>
            <person name="Ohm R."/>
            <person name="Martin F."/>
            <person name="Silar P."/>
            <person name="Natvig D."/>
            <person name="Lalanne C."/>
            <person name="Gautier V."/>
            <person name="Ament-Velasquez S.L."/>
            <person name="Kruys A."/>
            <person name="Hutchinson M.I."/>
            <person name="Powell A.J."/>
            <person name="Barry K."/>
            <person name="Miller A.N."/>
            <person name="Grigoriev I.V."/>
            <person name="Debuchy R."/>
            <person name="Gladieux P."/>
            <person name="Thoren M.H."/>
            <person name="Johannesson H."/>
        </authorList>
    </citation>
    <scope>NUCLEOTIDE SEQUENCE</scope>
    <source>
        <strain evidence="2">CBS 958.72</strain>
    </source>
</reference>
<feature type="compositionally biased region" description="Basic residues" evidence="1">
    <location>
        <begin position="312"/>
        <end position="324"/>
    </location>
</feature>
<evidence type="ECO:0000313" key="2">
    <source>
        <dbReference type="EMBL" id="KAK3358633.1"/>
    </source>
</evidence>
<evidence type="ECO:0000313" key="3">
    <source>
        <dbReference type="Proteomes" id="UP001287356"/>
    </source>
</evidence>
<name>A0AAE0MXN1_9PEZI</name>
<feature type="region of interest" description="Disordered" evidence="1">
    <location>
        <begin position="291"/>
        <end position="326"/>
    </location>
</feature>
<feature type="compositionally biased region" description="Basic and acidic residues" evidence="1">
    <location>
        <begin position="41"/>
        <end position="52"/>
    </location>
</feature>
<dbReference type="EMBL" id="JAULSN010000015">
    <property type="protein sequence ID" value="KAK3358633.1"/>
    <property type="molecule type" value="Genomic_DNA"/>
</dbReference>
<reference evidence="2" key="1">
    <citation type="journal article" date="2023" name="Mol. Phylogenet. Evol.">
        <title>Genome-scale phylogeny and comparative genomics of the fungal order Sordariales.</title>
        <authorList>
            <person name="Hensen N."/>
            <person name="Bonometti L."/>
            <person name="Westerberg I."/>
            <person name="Brannstrom I.O."/>
            <person name="Guillou S."/>
            <person name="Cros-Aarteil S."/>
            <person name="Calhoun S."/>
            <person name="Haridas S."/>
            <person name="Kuo A."/>
            <person name="Mondo S."/>
            <person name="Pangilinan J."/>
            <person name="Riley R."/>
            <person name="LaButti K."/>
            <person name="Andreopoulos B."/>
            <person name="Lipzen A."/>
            <person name="Chen C."/>
            <person name="Yan M."/>
            <person name="Daum C."/>
            <person name="Ng V."/>
            <person name="Clum A."/>
            <person name="Steindorff A."/>
            <person name="Ohm R.A."/>
            <person name="Martin F."/>
            <person name="Silar P."/>
            <person name="Natvig D.O."/>
            <person name="Lalanne C."/>
            <person name="Gautier V."/>
            <person name="Ament-Velasquez S.L."/>
            <person name="Kruys A."/>
            <person name="Hutchinson M.I."/>
            <person name="Powell A.J."/>
            <person name="Barry K."/>
            <person name="Miller A.N."/>
            <person name="Grigoriev I.V."/>
            <person name="Debuchy R."/>
            <person name="Gladieux P."/>
            <person name="Hiltunen Thoren M."/>
            <person name="Johannesson H."/>
        </authorList>
    </citation>
    <scope>NUCLEOTIDE SEQUENCE</scope>
    <source>
        <strain evidence="2">CBS 958.72</strain>
    </source>
</reference>
<gene>
    <name evidence="2" type="ORF">B0T24DRAFT_127991</name>
</gene>